<protein>
    <submittedName>
        <fullName evidence="2">Uncharacterized protein</fullName>
    </submittedName>
</protein>
<evidence type="ECO:0000313" key="2">
    <source>
        <dbReference type="EMBL" id="KAE9405537.1"/>
    </source>
</evidence>
<proteinExistence type="predicted"/>
<feature type="region of interest" description="Disordered" evidence="1">
    <location>
        <begin position="40"/>
        <end position="81"/>
    </location>
</feature>
<dbReference type="Proteomes" id="UP000799118">
    <property type="component" value="Unassembled WGS sequence"/>
</dbReference>
<feature type="compositionally biased region" description="Basic residues" evidence="1">
    <location>
        <begin position="44"/>
        <end position="58"/>
    </location>
</feature>
<keyword evidence="3" id="KW-1185">Reference proteome</keyword>
<reference evidence="2" key="1">
    <citation type="journal article" date="2019" name="Environ. Microbiol.">
        <title>Fungal ecological strategies reflected in gene transcription - a case study of two litter decomposers.</title>
        <authorList>
            <person name="Barbi F."/>
            <person name="Kohler A."/>
            <person name="Barry K."/>
            <person name="Baskaran P."/>
            <person name="Daum C."/>
            <person name="Fauchery L."/>
            <person name="Ihrmark K."/>
            <person name="Kuo A."/>
            <person name="LaButti K."/>
            <person name="Lipzen A."/>
            <person name="Morin E."/>
            <person name="Grigoriev I.V."/>
            <person name="Henrissat B."/>
            <person name="Lindahl B."/>
            <person name="Martin F."/>
        </authorList>
    </citation>
    <scope>NUCLEOTIDE SEQUENCE</scope>
    <source>
        <strain evidence="2">JB14</strain>
    </source>
</reference>
<evidence type="ECO:0000313" key="3">
    <source>
        <dbReference type="Proteomes" id="UP000799118"/>
    </source>
</evidence>
<dbReference type="EMBL" id="ML769408">
    <property type="protein sequence ID" value="KAE9405537.1"/>
    <property type="molecule type" value="Genomic_DNA"/>
</dbReference>
<organism evidence="2 3">
    <name type="scientific">Gymnopus androsaceus JB14</name>
    <dbReference type="NCBI Taxonomy" id="1447944"/>
    <lineage>
        <taxon>Eukaryota</taxon>
        <taxon>Fungi</taxon>
        <taxon>Dikarya</taxon>
        <taxon>Basidiomycota</taxon>
        <taxon>Agaricomycotina</taxon>
        <taxon>Agaricomycetes</taxon>
        <taxon>Agaricomycetidae</taxon>
        <taxon>Agaricales</taxon>
        <taxon>Marasmiineae</taxon>
        <taxon>Omphalotaceae</taxon>
        <taxon>Gymnopus</taxon>
    </lineage>
</organism>
<name>A0A6A4I8Y2_9AGAR</name>
<dbReference type="AlphaFoldDB" id="A0A6A4I8Y2"/>
<accession>A0A6A4I8Y2</accession>
<gene>
    <name evidence="2" type="ORF">BT96DRAFT_1015514</name>
</gene>
<sequence>MTPFILQIARVLFIDDENHDNDQERKERLVHRNLRQLNYPTIRGRPRARQHATLRKTVSKLSSSSKLSRHNKRRSPEGLYEKAAPRHVQPNEHIRYALVDIPCRTSPLSNSLLVDVAWMSQPFSPHYAGSVMKQGVLPIGLVGFAAAGANLAKFQHESLG</sequence>
<evidence type="ECO:0000256" key="1">
    <source>
        <dbReference type="SAM" id="MobiDB-lite"/>
    </source>
</evidence>